<feature type="transmembrane region" description="Helical" evidence="7">
    <location>
        <begin position="39"/>
        <end position="59"/>
    </location>
</feature>
<feature type="transmembrane region" description="Helical" evidence="7">
    <location>
        <begin position="300"/>
        <end position="328"/>
    </location>
</feature>
<name>A0ABT8T7G8_9BACT</name>
<feature type="transmembrane region" description="Helical" evidence="7">
    <location>
        <begin position="389"/>
        <end position="410"/>
    </location>
</feature>
<feature type="transmembrane region" description="Helical" evidence="7">
    <location>
        <begin position="150"/>
        <end position="167"/>
    </location>
</feature>
<proteinExistence type="inferred from homology"/>
<dbReference type="NCBIfam" id="NF037979">
    <property type="entry name" value="Na_transp"/>
    <property type="match status" value="1"/>
</dbReference>
<organism evidence="8 9">
    <name type="scientific">Campylobacter magnus</name>
    <dbReference type="NCBI Taxonomy" id="3026462"/>
    <lineage>
        <taxon>Bacteria</taxon>
        <taxon>Pseudomonadati</taxon>
        <taxon>Campylobacterota</taxon>
        <taxon>Epsilonproteobacteria</taxon>
        <taxon>Campylobacterales</taxon>
        <taxon>Campylobacteraceae</taxon>
        <taxon>Campylobacter</taxon>
    </lineage>
</organism>
<evidence type="ECO:0000256" key="1">
    <source>
        <dbReference type="ARBA" id="ARBA00004141"/>
    </source>
</evidence>
<dbReference type="Pfam" id="PF00209">
    <property type="entry name" value="SNF"/>
    <property type="match status" value="2"/>
</dbReference>
<gene>
    <name evidence="8" type="ORF">Q2362_03345</name>
</gene>
<keyword evidence="3 6" id="KW-0812">Transmembrane</keyword>
<comment type="similarity">
    <text evidence="6">Belongs to the sodium:neurotransmitter symporter (SNF) (TC 2.A.22) family.</text>
</comment>
<dbReference type="PANTHER" id="PTHR42948:SF1">
    <property type="entry name" value="TRANSPORTER"/>
    <property type="match status" value="1"/>
</dbReference>
<evidence type="ECO:0000313" key="9">
    <source>
        <dbReference type="Proteomes" id="UP001171111"/>
    </source>
</evidence>
<evidence type="ECO:0000256" key="7">
    <source>
        <dbReference type="SAM" id="Phobius"/>
    </source>
</evidence>
<comment type="subcellular location">
    <subcellularLocation>
        <location evidence="1">Membrane</location>
        <topology evidence="1">Multi-pass membrane protein</topology>
    </subcellularLocation>
</comment>
<feature type="transmembrane region" description="Helical" evidence="7">
    <location>
        <begin position="12"/>
        <end position="33"/>
    </location>
</feature>
<reference evidence="8 9" key="1">
    <citation type="submission" date="2023-06" db="EMBL/GenBank/DDBJ databases">
        <title>Campylobacter magnum sp. nov., isolated from cecal contents of domestic pigs (Sus scrofa domesticus).</title>
        <authorList>
            <person name="Papic B."/>
            <person name="Gruntar I."/>
        </authorList>
    </citation>
    <scope>NUCLEOTIDE SEQUENCE [LARGE SCALE GENOMIC DNA]</scope>
    <source>
        <strain evidence="9">34484-21</strain>
    </source>
</reference>
<dbReference type="PROSITE" id="PS00610">
    <property type="entry name" value="NA_NEUROTRAN_SYMP_1"/>
    <property type="match status" value="1"/>
</dbReference>
<dbReference type="InterPro" id="IPR047218">
    <property type="entry name" value="YocR/YhdH-like"/>
</dbReference>
<dbReference type="InterPro" id="IPR037272">
    <property type="entry name" value="SNS_sf"/>
</dbReference>
<keyword evidence="5 7" id="KW-0472">Membrane</keyword>
<evidence type="ECO:0000256" key="4">
    <source>
        <dbReference type="ARBA" id="ARBA00022989"/>
    </source>
</evidence>
<feature type="transmembrane region" description="Helical" evidence="7">
    <location>
        <begin position="349"/>
        <end position="369"/>
    </location>
</feature>
<protein>
    <recommendedName>
        <fullName evidence="6">Transporter</fullName>
    </recommendedName>
</protein>
<keyword evidence="9" id="KW-1185">Reference proteome</keyword>
<feature type="transmembrane region" description="Helical" evidence="7">
    <location>
        <begin position="218"/>
        <end position="242"/>
    </location>
</feature>
<evidence type="ECO:0000256" key="3">
    <source>
        <dbReference type="ARBA" id="ARBA00022692"/>
    </source>
</evidence>
<evidence type="ECO:0000256" key="2">
    <source>
        <dbReference type="ARBA" id="ARBA00022448"/>
    </source>
</evidence>
<keyword evidence="4 7" id="KW-1133">Transmembrane helix</keyword>
<evidence type="ECO:0000256" key="5">
    <source>
        <dbReference type="ARBA" id="ARBA00023136"/>
    </source>
</evidence>
<keyword evidence="2 6" id="KW-0813">Transport</keyword>
<dbReference type="SUPFAM" id="SSF161070">
    <property type="entry name" value="SNF-like"/>
    <property type="match status" value="1"/>
</dbReference>
<feature type="transmembrane region" description="Helical" evidence="7">
    <location>
        <begin position="431"/>
        <end position="453"/>
    </location>
</feature>
<accession>A0ABT8T7G8</accession>
<comment type="caution">
    <text evidence="8">The sequence shown here is derived from an EMBL/GenBank/DDBJ whole genome shotgun (WGS) entry which is preliminary data.</text>
</comment>
<sequence length="458" mass="49642">MNRQSWSSQFTYILAVAGATVGFGATWRFPYLVGQNGGGAYVLVFIIAMIVIGVPMLLVENAIGRRAHTNAIDAFGGEVNGKKISKLWRIVGYSGIVGAFGIMAYYMVIGGWVIDYIYSIISGTLSLGGGVLSADVTASFYEEQINGSPIAISIMTLIFVLINYIILTSGAVKGLELAAKYLMPLLFLLMLGMVARNLSLDGAMEGIKYYLTPDFSKISSGLFIDVLGQVFFALSLGFATILTLSSFVKKDESLVSTSVFTGALNTLIAVVAGFMIFPSLFTFGIEPNAGPNLVFKSLPIVFSSMTGGTIFALMFFALLLFAALTTSLPIYEAIITALEEKTKFKRQSCILLTLGVIFVLGNIPCALSSNVLADVRVFGMSIFDAFDNISANIFFVLTSLFSALFVGWVLGDEAKKEVLRGSEKYAKIVDFWFVYVKFIVPFVILVVFISSFYKSFIG</sequence>
<dbReference type="PRINTS" id="PR00176">
    <property type="entry name" value="NANEUSMPORT"/>
</dbReference>
<dbReference type="PROSITE" id="PS50267">
    <property type="entry name" value="NA_NEUROTRAN_SYMP_3"/>
    <property type="match status" value="1"/>
</dbReference>
<dbReference type="Proteomes" id="UP001171111">
    <property type="component" value="Unassembled WGS sequence"/>
</dbReference>
<dbReference type="PANTHER" id="PTHR42948">
    <property type="entry name" value="TRANSPORTER"/>
    <property type="match status" value="1"/>
</dbReference>
<feature type="transmembrane region" description="Helical" evidence="7">
    <location>
        <begin position="254"/>
        <end position="280"/>
    </location>
</feature>
<feature type="transmembrane region" description="Helical" evidence="7">
    <location>
        <begin position="179"/>
        <end position="198"/>
    </location>
</feature>
<dbReference type="InterPro" id="IPR000175">
    <property type="entry name" value="Na/ntran_symport"/>
</dbReference>
<evidence type="ECO:0000313" key="8">
    <source>
        <dbReference type="EMBL" id="MDO2409134.1"/>
    </source>
</evidence>
<evidence type="ECO:0000256" key="6">
    <source>
        <dbReference type="RuleBase" id="RU003732"/>
    </source>
</evidence>
<dbReference type="EMBL" id="JAULJQ010000003">
    <property type="protein sequence ID" value="MDO2409134.1"/>
    <property type="molecule type" value="Genomic_DNA"/>
</dbReference>
<feature type="transmembrane region" description="Helical" evidence="7">
    <location>
        <begin position="90"/>
        <end position="114"/>
    </location>
</feature>
<dbReference type="CDD" id="cd10336">
    <property type="entry name" value="SLC6sbd_Tyt1-Like"/>
    <property type="match status" value="1"/>
</dbReference>
<keyword evidence="6" id="KW-0769">Symport</keyword>
<dbReference type="RefSeq" id="WP_302243962.1">
    <property type="nucleotide sequence ID" value="NZ_JAULJQ010000003.1"/>
</dbReference>